<evidence type="ECO:0000313" key="1">
    <source>
        <dbReference type="EMBL" id="CAD0150668.1"/>
    </source>
</evidence>
<dbReference type="AlphaFoldDB" id="A0A8D6XQC4"/>
<dbReference type="EMBL" id="LR822027">
    <property type="protein sequence ID" value="CAD0150668.1"/>
    <property type="molecule type" value="Genomic_DNA"/>
</dbReference>
<evidence type="ECO:0000313" key="2">
    <source>
        <dbReference type="Proteomes" id="UP000509791"/>
    </source>
</evidence>
<sequence>MKKHSLPKSKLPAGGFDGSGRAIKVHTAFRSKIKHTMDDGSGRKAQTFFLLNLIYRTLSGEKSETLESVL</sequence>
<dbReference type="Proteomes" id="UP000509791">
    <property type="component" value="Chromosome"/>
</dbReference>
<protein>
    <submittedName>
        <fullName evidence="1">Uncharacterized protein</fullName>
    </submittedName>
</protein>
<reference evidence="1 2" key="1">
    <citation type="submission" date="2020-06" db="EMBL/GenBank/DDBJ databases">
        <authorList>
            <person name="Chuat V."/>
        </authorList>
    </citation>
    <scope>NUCLEOTIDE SEQUENCE [LARGE SCALE GENOMIC DNA]</scope>
    <source>
        <strain evidence="1">STH_CIRM_998</strain>
    </source>
</reference>
<proteinExistence type="predicted"/>
<gene>
    <name evidence="1" type="ORF">STHERMO_0102</name>
</gene>
<accession>A0A8D6XQC4</accession>
<organism evidence="1 2">
    <name type="scientific">Streptococcus thermophilus</name>
    <dbReference type="NCBI Taxonomy" id="1308"/>
    <lineage>
        <taxon>Bacteria</taxon>
        <taxon>Bacillati</taxon>
        <taxon>Bacillota</taxon>
        <taxon>Bacilli</taxon>
        <taxon>Lactobacillales</taxon>
        <taxon>Streptococcaceae</taxon>
        <taxon>Streptococcus</taxon>
    </lineage>
</organism>
<name>A0A8D6XQC4_STRTR</name>